<sequence>MPRLTYALYAIASISGFPMLIGLILAYVARSEASPWLHSHYTFLIRTFWGGLLLILVGLLTFVFGVGMFMLWVLPLWYVIRIVRGWVLLENNQFIPNPKSLLFG</sequence>
<dbReference type="Proteomes" id="UP000095347">
    <property type="component" value="Unassembled WGS sequence"/>
</dbReference>
<dbReference type="AlphaFoldDB" id="A0A1E5Q7H3"/>
<name>A0A1E5Q7H3_9PROT</name>
<dbReference type="STRING" id="28181.BEN30_10600"/>
<reference evidence="3" key="1">
    <citation type="submission" date="2016-07" db="EMBL/GenBank/DDBJ databases">
        <authorList>
            <person name="Florea S."/>
            <person name="Webb J.S."/>
            <person name="Jaromczyk J."/>
            <person name="Schardl C.L."/>
        </authorList>
    </citation>
    <scope>NUCLEOTIDE SEQUENCE [LARGE SCALE GENOMIC DNA]</scope>
    <source>
        <strain evidence="3">MV-1</strain>
    </source>
</reference>
<accession>A0A1E5Q7H3</accession>
<evidence type="ECO:0000313" key="2">
    <source>
        <dbReference type="EMBL" id="OEJ67019.1"/>
    </source>
</evidence>
<evidence type="ECO:0000256" key="1">
    <source>
        <dbReference type="SAM" id="Phobius"/>
    </source>
</evidence>
<gene>
    <name evidence="2" type="ORF">BEN30_10600</name>
</gene>
<keyword evidence="3" id="KW-1185">Reference proteome</keyword>
<evidence type="ECO:0000313" key="3">
    <source>
        <dbReference type="Proteomes" id="UP000095347"/>
    </source>
</evidence>
<organism evidence="2 3">
    <name type="scientific">Magnetovibrio blakemorei</name>
    <dbReference type="NCBI Taxonomy" id="28181"/>
    <lineage>
        <taxon>Bacteria</taxon>
        <taxon>Pseudomonadati</taxon>
        <taxon>Pseudomonadota</taxon>
        <taxon>Alphaproteobacteria</taxon>
        <taxon>Rhodospirillales</taxon>
        <taxon>Magnetovibrionaceae</taxon>
        <taxon>Magnetovibrio</taxon>
    </lineage>
</organism>
<feature type="transmembrane region" description="Helical" evidence="1">
    <location>
        <begin position="7"/>
        <end position="28"/>
    </location>
</feature>
<feature type="transmembrane region" description="Helical" evidence="1">
    <location>
        <begin position="48"/>
        <end position="74"/>
    </location>
</feature>
<keyword evidence="1" id="KW-0472">Membrane</keyword>
<proteinExistence type="predicted"/>
<protein>
    <recommendedName>
        <fullName evidence="4">Transmembrane protein</fullName>
    </recommendedName>
</protein>
<keyword evidence="1" id="KW-0812">Transmembrane</keyword>
<comment type="caution">
    <text evidence="2">The sequence shown here is derived from an EMBL/GenBank/DDBJ whole genome shotgun (WGS) entry which is preliminary data.</text>
</comment>
<dbReference type="EMBL" id="MCGG01000026">
    <property type="protein sequence ID" value="OEJ67019.1"/>
    <property type="molecule type" value="Genomic_DNA"/>
</dbReference>
<keyword evidence="1" id="KW-1133">Transmembrane helix</keyword>
<evidence type="ECO:0008006" key="4">
    <source>
        <dbReference type="Google" id="ProtNLM"/>
    </source>
</evidence>